<name>A0ABR4K8W9_9EURO</name>
<evidence type="ECO:0000313" key="2">
    <source>
        <dbReference type="Proteomes" id="UP001610444"/>
    </source>
</evidence>
<dbReference type="GeneID" id="98155550"/>
<dbReference type="RefSeq" id="XP_070898422.1">
    <property type="nucleotide sequence ID" value="XM_071040386.1"/>
</dbReference>
<evidence type="ECO:0000313" key="1">
    <source>
        <dbReference type="EMBL" id="KAL2848738.1"/>
    </source>
</evidence>
<comment type="caution">
    <text evidence="1">The sequence shown here is derived from an EMBL/GenBank/DDBJ whole genome shotgun (WGS) entry which is preliminary data.</text>
</comment>
<accession>A0ABR4K8W9</accession>
<gene>
    <name evidence="1" type="ORF">BJX68DRAFT_238623</name>
</gene>
<protein>
    <submittedName>
        <fullName evidence="1">Uncharacterized protein</fullName>
    </submittedName>
</protein>
<dbReference type="EMBL" id="JBFXLR010000025">
    <property type="protein sequence ID" value="KAL2848738.1"/>
    <property type="molecule type" value="Genomic_DNA"/>
</dbReference>
<proteinExistence type="predicted"/>
<organism evidence="1 2">
    <name type="scientific">Aspergillus pseudodeflectus</name>
    <dbReference type="NCBI Taxonomy" id="176178"/>
    <lineage>
        <taxon>Eukaryota</taxon>
        <taxon>Fungi</taxon>
        <taxon>Dikarya</taxon>
        <taxon>Ascomycota</taxon>
        <taxon>Pezizomycotina</taxon>
        <taxon>Eurotiomycetes</taxon>
        <taxon>Eurotiomycetidae</taxon>
        <taxon>Eurotiales</taxon>
        <taxon>Aspergillaceae</taxon>
        <taxon>Aspergillus</taxon>
        <taxon>Aspergillus subgen. Nidulantes</taxon>
    </lineage>
</organism>
<keyword evidence="2" id="KW-1185">Reference proteome</keyword>
<sequence length="53" mass="6088">MMRVFLNAITLASTSLYDAPLALAWPCFVYLGVLPTRRIFAWNYRAAQPRDEP</sequence>
<reference evidence="1 2" key="1">
    <citation type="submission" date="2024-07" db="EMBL/GenBank/DDBJ databases">
        <title>Section-level genome sequencing and comparative genomics of Aspergillus sections Usti and Cavernicolus.</title>
        <authorList>
            <consortium name="Lawrence Berkeley National Laboratory"/>
            <person name="Nybo J.L."/>
            <person name="Vesth T.C."/>
            <person name="Theobald S."/>
            <person name="Frisvad J.C."/>
            <person name="Larsen T.O."/>
            <person name="Kjaerboelling I."/>
            <person name="Rothschild-Mancinelli K."/>
            <person name="Lyhne E.K."/>
            <person name="Kogle M.E."/>
            <person name="Barry K."/>
            <person name="Clum A."/>
            <person name="Na H."/>
            <person name="Ledsgaard L."/>
            <person name="Lin J."/>
            <person name="Lipzen A."/>
            <person name="Kuo A."/>
            <person name="Riley R."/>
            <person name="Mondo S."/>
            <person name="LaButti K."/>
            <person name="Haridas S."/>
            <person name="Pangalinan J."/>
            <person name="Salamov A.A."/>
            <person name="Simmons B.A."/>
            <person name="Magnuson J.K."/>
            <person name="Chen J."/>
            <person name="Drula E."/>
            <person name="Henrissat B."/>
            <person name="Wiebenga A."/>
            <person name="Lubbers R.J."/>
            <person name="Gomes A.C."/>
            <person name="Macurrencykelacurrency M.R."/>
            <person name="Stajich J."/>
            <person name="Grigoriev I.V."/>
            <person name="Mortensen U.H."/>
            <person name="De vries R.P."/>
            <person name="Baker S.E."/>
            <person name="Andersen M.R."/>
        </authorList>
    </citation>
    <scope>NUCLEOTIDE SEQUENCE [LARGE SCALE GENOMIC DNA]</scope>
    <source>
        <strain evidence="1 2">CBS 756.74</strain>
    </source>
</reference>
<dbReference type="Proteomes" id="UP001610444">
    <property type="component" value="Unassembled WGS sequence"/>
</dbReference>